<dbReference type="PROSITE" id="PS51257">
    <property type="entry name" value="PROKAR_LIPOPROTEIN"/>
    <property type="match status" value="1"/>
</dbReference>
<evidence type="ECO:0000256" key="1">
    <source>
        <dbReference type="SAM" id="Phobius"/>
    </source>
</evidence>
<dbReference type="GO" id="GO:0003824">
    <property type="term" value="F:catalytic activity"/>
    <property type="evidence" value="ECO:0007669"/>
    <property type="project" value="InterPro"/>
</dbReference>
<dbReference type="Proteomes" id="UP001431783">
    <property type="component" value="Unassembled WGS sequence"/>
</dbReference>
<dbReference type="Pfam" id="PF03473">
    <property type="entry name" value="MOSC"/>
    <property type="match status" value="1"/>
</dbReference>
<dbReference type="InterPro" id="IPR005302">
    <property type="entry name" value="MoCF_Sase_C"/>
</dbReference>
<dbReference type="PANTHER" id="PTHR14237:SF19">
    <property type="entry name" value="MITOCHONDRIAL AMIDOXIME REDUCING COMPONENT 1"/>
    <property type="match status" value="1"/>
</dbReference>
<dbReference type="SUPFAM" id="SSF141673">
    <property type="entry name" value="MOSC N-terminal domain-like"/>
    <property type="match status" value="1"/>
</dbReference>
<dbReference type="PANTHER" id="PTHR14237">
    <property type="entry name" value="MOLYBDOPTERIN COFACTOR SULFURASE MOSC"/>
    <property type="match status" value="1"/>
</dbReference>
<dbReference type="PROSITE" id="PS51340">
    <property type="entry name" value="MOSC"/>
    <property type="match status" value="1"/>
</dbReference>
<dbReference type="SUPFAM" id="SSF50800">
    <property type="entry name" value="PK beta-barrel domain-like"/>
    <property type="match status" value="1"/>
</dbReference>
<evidence type="ECO:0000313" key="4">
    <source>
        <dbReference type="Proteomes" id="UP001431783"/>
    </source>
</evidence>
<evidence type="ECO:0000259" key="2">
    <source>
        <dbReference type="PROSITE" id="PS51340"/>
    </source>
</evidence>
<dbReference type="Pfam" id="PF03476">
    <property type="entry name" value="MOSC_N"/>
    <property type="match status" value="1"/>
</dbReference>
<dbReference type="GO" id="GO:0030170">
    <property type="term" value="F:pyridoxal phosphate binding"/>
    <property type="evidence" value="ECO:0007669"/>
    <property type="project" value="InterPro"/>
</dbReference>
<organism evidence="3 4">
    <name type="scientific">Henosepilachna vigintioctopunctata</name>
    <dbReference type="NCBI Taxonomy" id="420089"/>
    <lineage>
        <taxon>Eukaryota</taxon>
        <taxon>Metazoa</taxon>
        <taxon>Ecdysozoa</taxon>
        <taxon>Arthropoda</taxon>
        <taxon>Hexapoda</taxon>
        <taxon>Insecta</taxon>
        <taxon>Pterygota</taxon>
        <taxon>Neoptera</taxon>
        <taxon>Endopterygota</taxon>
        <taxon>Coleoptera</taxon>
        <taxon>Polyphaga</taxon>
        <taxon>Cucujiformia</taxon>
        <taxon>Coccinelloidea</taxon>
        <taxon>Coccinellidae</taxon>
        <taxon>Epilachninae</taxon>
        <taxon>Epilachnini</taxon>
        <taxon>Henosepilachna</taxon>
    </lineage>
</organism>
<gene>
    <name evidence="3" type="ORF">WA026_000398</name>
</gene>
<dbReference type="InterPro" id="IPR005303">
    <property type="entry name" value="MOCOS_middle"/>
</dbReference>
<keyword evidence="4" id="KW-1185">Reference proteome</keyword>
<dbReference type="EMBL" id="JARQZJ010000121">
    <property type="protein sequence ID" value="KAK9888128.1"/>
    <property type="molecule type" value="Genomic_DNA"/>
</dbReference>
<keyword evidence="1" id="KW-0472">Membrane</keyword>
<reference evidence="3 4" key="1">
    <citation type="submission" date="2023-03" db="EMBL/GenBank/DDBJ databases">
        <title>Genome insight into feeding habits of ladybird beetles.</title>
        <authorList>
            <person name="Li H.-S."/>
            <person name="Huang Y.-H."/>
            <person name="Pang H."/>
        </authorList>
    </citation>
    <scope>NUCLEOTIDE SEQUENCE [LARGE SCALE GENOMIC DNA]</scope>
    <source>
        <strain evidence="3">SYSU_2023b</strain>
        <tissue evidence="3">Whole body</tissue>
    </source>
</reference>
<keyword evidence="1" id="KW-1133">Transmembrane helix</keyword>
<keyword evidence="1" id="KW-0812">Transmembrane</keyword>
<sequence length="340" mass="38645">MISPITKYIWIISLTASVGITGCCYFIYKKLKSKRPPTTWRKLANVTNLYVYPLKSGRYIELDKVECTKFGFSLPTKETNFQLRDRSFIVYGENDSVGKSARIYPKMVLISVSAGDKGHVIFKAPEQDELRVHILEKSSSNIKTIKFQSWSDEYVSTIDLGDEAAKWFSRYLLEKDSGLRLGYHDSSSYRSINSFKDKESLKFYEYVTNDVFGLYSDLAALLLLNEKSVDDLNEKLKNKVTTKNFRPNIVINGDIDPFVEDNYLWIKIGDVILRNVKDCTRCVLTTVDPETGIRDTSREPLKTLSKYRISKGPGKGPIMGINLEVVVPGEISVTDEVFVG</sequence>
<feature type="domain" description="MOSC" evidence="2">
    <location>
        <begin position="184"/>
        <end position="340"/>
    </location>
</feature>
<protein>
    <recommendedName>
        <fullName evidence="2">MOSC domain-containing protein</fullName>
    </recommendedName>
</protein>
<feature type="transmembrane region" description="Helical" evidence="1">
    <location>
        <begin position="6"/>
        <end position="28"/>
    </location>
</feature>
<dbReference type="AlphaFoldDB" id="A0AAW1UZ63"/>
<proteinExistence type="predicted"/>
<accession>A0AAW1UZ63</accession>
<comment type="caution">
    <text evidence="3">The sequence shown here is derived from an EMBL/GenBank/DDBJ whole genome shotgun (WGS) entry which is preliminary data.</text>
</comment>
<dbReference type="GO" id="GO:0030151">
    <property type="term" value="F:molybdenum ion binding"/>
    <property type="evidence" value="ECO:0007669"/>
    <property type="project" value="InterPro"/>
</dbReference>
<name>A0AAW1UZ63_9CUCU</name>
<evidence type="ECO:0000313" key="3">
    <source>
        <dbReference type="EMBL" id="KAK9888128.1"/>
    </source>
</evidence>
<dbReference type="InterPro" id="IPR011037">
    <property type="entry name" value="Pyrv_Knase-like_insert_dom_sf"/>
</dbReference>